<protein>
    <recommendedName>
        <fullName evidence="9">THD domain-containing protein</fullName>
    </recommendedName>
</protein>
<gene>
    <name evidence="10" type="ORF">PYW07_007433</name>
</gene>
<dbReference type="InterPro" id="IPR051748">
    <property type="entry name" value="TNF_Ligand_Superfamily"/>
</dbReference>
<dbReference type="EMBL" id="JARGEI010000002">
    <property type="protein sequence ID" value="KAJ8735813.1"/>
    <property type="molecule type" value="Genomic_DNA"/>
</dbReference>
<dbReference type="PANTHER" id="PTHR15151:SF24">
    <property type="entry name" value="A PROLIFERATION-INDUCING LIGAND-LIKE PROTEIN-RELATED"/>
    <property type="match status" value="1"/>
</dbReference>
<evidence type="ECO:0000256" key="4">
    <source>
        <dbReference type="ARBA" id="ARBA00022525"/>
    </source>
</evidence>
<evidence type="ECO:0000256" key="7">
    <source>
        <dbReference type="SAM" id="MobiDB-lite"/>
    </source>
</evidence>
<evidence type="ECO:0000256" key="2">
    <source>
        <dbReference type="ARBA" id="ARBA00008670"/>
    </source>
</evidence>
<keyword evidence="8" id="KW-0812">Transmembrane</keyword>
<evidence type="ECO:0000256" key="5">
    <source>
        <dbReference type="ARBA" id="ARBA00023157"/>
    </source>
</evidence>
<evidence type="ECO:0000256" key="6">
    <source>
        <dbReference type="ARBA" id="ARBA00023180"/>
    </source>
</evidence>
<dbReference type="Gene3D" id="2.60.120.40">
    <property type="match status" value="1"/>
</dbReference>
<dbReference type="SUPFAM" id="SSF49842">
    <property type="entry name" value="TNF-like"/>
    <property type="match status" value="1"/>
</dbReference>
<feature type="domain" description="THD" evidence="9">
    <location>
        <begin position="419"/>
        <end position="575"/>
    </location>
</feature>
<dbReference type="PANTHER" id="PTHR15151">
    <property type="entry name" value="PROTEIN EIGER"/>
    <property type="match status" value="1"/>
</dbReference>
<evidence type="ECO:0000259" key="9">
    <source>
        <dbReference type="PROSITE" id="PS50049"/>
    </source>
</evidence>
<keyword evidence="6" id="KW-0325">Glycoprotein</keyword>
<keyword evidence="5" id="KW-1015">Disulfide bond</keyword>
<keyword evidence="4" id="KW-0964">Secreted</keyword>
<feature type="region of interest" description="Disordered" evidence="7">
    <location>
        <begin position="338"/>
        <end position="360"/>
    </location>
</feature>
<sequence>MLPCSTPKSSAARAPIYIAVAPHSRPIRLVVHAHHSPELLGTCTDLLYLLHGPHDPPSTNLDNGPIKANYSRSWPLRDRVTGDVRECSVRAVMAENHALIPEANSMYTQTNMKESQDISKNLMSGDFERQFRGAMVEKTDRRWQTWLITLAVVVGALLAWLLVFTIVREVQIRQLRHEVDELTASMIAVSANVKSLSQMIEKNKLFNEFKDLQDTIYADDDISSIIDGKEETKDHSFESLEKLHGLTVLEDDNLGDDEDLLDAGEDAESGDWYPDYDKRSQHIGTTNMVHLQPEDFMDSDVTFGDKSVLSNIPELKRRLNENPEDPDLPELQAVRAVHPTKPTDDEGSRTKRSVFPDSSADSVDEYAAPRMMAKTDDRRKTKKFSPNSDYAPAAKMAMHTVTRTVRNSDYEDGARRPFIAAHFHGNTSHLSPEIHEHYKGNGLVRVSHGAAHDVWYPAPWTVASPHPRPTLTRNGHVHVHHTGVYLVYVQIYYLDSHDIISWVLHRTNAEIEGRETLLQCAQSSHSTEQVDKPNSCFSAAALFLKAGDRLAVRNTGGDRHSLMQPEKSFIGLVKLADAEDPVQEL</sequence>
<dbReference type="PROSITE" id="PS00251">
    <property type="entry name" value="THD_1"/>
    <property type="match status" value="1"/>
</dbReference>
<comment type="caution">
    <text evidence="10">The sequence shown here is derived from an EMBL/GenBank/DDBJ whole genome shotgun (WGS) entry which is preliminary data.</text>
</comment>
<dbReference type="PROSITE" id="PS50049">
    <property type="entry name" value="THD_2"/>
    <property type="match status" value="1"/>
</dbReference>
<keyword evidence="11" id="KW-1185">Reference proteome</keyword>
<comment type="subcellular location">
    <subcellularLocation>
        <location evidence="1">Secreted</location>
    </subcellularLocation>
</comment>
<organism evidence="10 11">
    <name type="scientific">Mythimna separata</name>
    <name type="common">Oriental armyworm</name>
    <name type="synonym">Pseudaletia separata</name>
    <dbReference type="NCBI Taxonomy" id="271217"/>
    <lineage>
        <taxon>Eukaryota</taxon>
        <taxon>Metazoa</taxon>
        <taxon>Ecdysozoa</taxon>
        <taxon>Arthropoda</taxon>
        <taxon>Hexapoda</taxon>
        <taxon>Insecta</taxon>
        <taxon>Pterygota</taxon>
        <taxon>Neoptera</taxon>
        <taxon>Endopterygota</taxon>
        <taxon>Lepidoptera</taxon>
        <taxon>Glossata</taxon>
        <taxon>Ditrysia</taxon>
        <taxon>Noctuoidea</taxon>
        <taxon>Noctuidae</taxon>
        <taxon>Noctuinae</taxon>
        <taxon>Hadenini</taxon>
        <taxon>Mythimna</taxon>
    </lineage>
</organism>
<dbReference type="Proteomes" id="UP001231518">
    <property type="component" value="Chromosome 2"/>
</dbReference>
<evidence type="ECO:0000256" key="1">
    <source>
        <dbReference type="ARBA" id="ARBA00004613"/>
    </source>
</evidence>
<evidence type="ECO:0000256" key="8">
    <source>
        <dbReference type="SAM" id="Phobius"/>
    </source>
</evidence>
<dbReference type="InterPro" id="IPR008983">
    <property type="entry name" value="Tumour_necrosis_fac-like_dom"/>
</dbReference>
<keyword evidence="8" id="KW-0472">Membrane</keyword>
<name>A0AAD7Z130_MYTSE</name>
<evidence type="ECO:0000313" key="10">
    <source>
        <dbReference type="EMBL" id="KAJ8735813.1"/>
    </source>
</evidence>
<dbReference type="GO" id="GO:0005615">
    <property type="term" value="C:extracellular space"/>
    <property type="evidence" value="ECO:0007669"/>
    <property type="project" value="UniProtKB-KW"/>
</dbReference>
<dbReference type="AlphaFoldDB" id="A0AAD7Z130"/>
<keyword evidence="8" id="KW-1133">Transmembrane helix</keyword>
<accession>A0AAD7Z130</accession>
<reference evidence="10" key="1">
    <citation type="submission" date="2023-03" db="EMBL/GenBank/DDBJ databases">
        <title>Chromosome-level genomes of two armyworms, Mythimna separata and Mythimna loreyi, provide insights into the biosynthesis and reception of sex pheromones.</title>
        <authorList>
            <person name="Zhao H."/>
        </authorList>
    </citation>
    <scope>NUCLEOTIDE SEQUENCE</scope>
    <source>
        <strain evidence="10">BeijingLab</strain>
        <tissue evidence="10">Pupa</tissue>
    </source>
</reference>
<evidence type="ECO:0000256" key="3">
    <source>
        <dbReference type="ARBA" id="ARBA00022514"/>
    </source>
</evidence>
<proteinExistence type="inferred from homology"/>
<feature type="transmembrane region" description="Helical" evidence="8">
    <location>
        <begin position="145"/>
        <end position="167"/>
    </location>
</feature>
<dbReference type="GO" id="GO:0005125">
    <property type="term" value="F:cytokine activity"/>
    <property type="evidence" value="ECO:0007669"/>
    <property type="project" value="UniProtKB-KW"/>
</dbReference>
<comment type="similarity">
    <text evidence="2">Belongs to the tumor necrosis factor family.</text>
</comment>
<dbReference type="InterPro" id="IPR021184">
    <property type="entry name" value="TNF_CS"/>
</dbReference>
<evidence type="ECO:0000313" key="11">
    <source>
        <dbReference type="Proteomes" id="UP001231518"/>
    </source>
</evidence>
<dbReference type="InterPro" id="IPR006052">
    <property type="entry name" value="TNF_dom"/>
</dbReference>
<dbReference type="Pfam" id="PF00229">
    <property type="entry name" value="TNF"/>
    <property type="match status" value="1"/>
</dbReference>
<dbReference type="GO" id="GO:0016020">
    <property type="term" value="C:membrane"/>
    <property type="evidence" value="ECO:0007669"/>
    <property type="project" value="InterPro"/>
</dbReference>
<dbReference type="GO" id="GO:0005164">
    <property type="term" value="F:tumor necrosis factor receptor binding"/>
    <property type="evidence" value="ECO:0007669"/>
    <property type="project" value="InterPro"/>
</dbReference>
<dbReference type="GO" id="GO:0006955">
    <property type="term" value="P:immune response"/>
    <property type="evidence" value="ECO:0007669"/>
    <property type="project" value="InterPro"/>
</dbReference>
<keyword evidence="3" id="KW-0202">Cytokine</keyword>